<keyword evidence="2" id="KW-1185">Reference proteome</keyword>
<dbReference type="RefSeq" id="XP_052742649.1">
    <property type="nucleotide sequence ID" value="XM_052886689.1"/>
</dbReference>
<organism evidence="2 3">
    <name type="scientific">Bicyclus anynana</name>
    <name type="common">Squinting bush brown butterfly</name>
    <dbReference type="NCBI Taxonomy" id="110368"/>
    <lineage>
        <taxon>Eukaryota</taxon>
        <taxon>Metazoa</taxon>
        <taxon>Ecdysozoa</taxon>
        <taxon>Arthropoda</taxon>
        <taxon>Hexapoda</taxon>
        <taxon>Insecta</taxon>
        <taxon>Pterygota</taxon>
        <taxon>Neoptera</taxon>
        <taxon>Endopterygota</taxon>
        <taxon>Lepidoptera</taxon>
        <taxon>Glossata</taxon>
        <taxon>Ditrysia</taxon>
        <taxon>Papilionoidea</taxon>
        <taxon>Nymphalidae</taxon>
        <taxon>Satyrinae</taxon>
        <taxon>Satyrini</taxon>
        <taxon>Mycalesina</taxon>
        <taxon>Bicyclus</taxon>
    </lineage>
</organism>
<dbReference type="GeneID" id="128198925"/>
<keyword evidence="1" id="KW-1133">Transmembrane helix</keyword>
<feature type="transmembrane region" description="Helical" evidence="1">
    <location>
        <begin position="658"/>
        <end position="677"/>
    </location>
</feature>
<name>A0ABM3LU99_BICAN</name>
<evidence type="ECO:0000313" key="2">
    <source>
        <dbReference type="Proteomes" id="UP001652582"/>
    </source>
</evidence>
<evidence type="ECO:0000256" key="1">
    <source>
        <dbReference type="SAM" id="Phobius"/>
    </source>
</evidence>
<protein>
    <submittedName>
        <fullName evidence="3">Uncharacterized protein LOC128198925</fullName>
    </submittedName>
</protein>
<evidence type="ECO:0000313" key="3">
    <source>
        <dbReference type="RefSeq" id="XP_052742649.1"/>
    </source>
</evidence>
<keyword evidence="1" id="KW-0812">Transmembrane</keyword>
<gene>
    <name evidence="3" type="primary">LOC128198925</name>
</gene>
<dbReference type="Proteomes" id="UP001652582">
    <property type="component" value="Chromosome 17"/>
</dbReference>
<sequence length="735" mass="84149">MSLKEPNSRLTRWRLKLTEYDFEVVYKQGKYNTNADALSRIQLNVEEISSIAVNPSIRSDDSRTLTASEGTDDSRTITVHTDAENPILESTPLSNRFTLKIPLLLDKNWPHAIRVTKSLPIYRYTFTLRKAEDPLLSPDLKECLKIINCYRAHLILLLLLPVTVWTQEVKLENLDEGPGVLPFKLGPTRIISHYHSFIQSINLQDIETKVNSVINQLDAIEPVLSNKTNSLFSPHIQYLTNKAYSVLEQLQSFEIHRTKRGLVDGLGSIVKSITGNLDQTDALHYNQAIKDLKSSENQLVTELNNQVSISKEWMTQYSNIIDNITKNQVKIEQLIYKISQADATRDYNLVKYAHLAQTFLIIDDNVDAISQEILRLQNVLAFIKVSTLHHSIIQRKSLNNIFSKLRSLYNSDNIIEVDIREYYEIIRVGYYYKDNKIIIVLKFPIVLPQIYTLFRLSMIPNKFNEILISPSPFLAIYDKEFRYIEAECPKTSKWYISYENSGMQNRDTEDCIHQLITEQQKLTTCKAARVTIHRPAYDELDEKHYTMHFPTPSKVRVSCGQDLFKELKGSYLATIPKSCSITTSDFVISNMNDHIEGQVLKIMDITSEESPQLQSPTSIELNTINLNHLHEINTKVSAQHPINIKLEATESSIYHTTIPLYLIIVGIGVSFIAFLIYKKYWRIQESIKEAPTEIVVPEVRTRFDPDQPPASFTSKVFRRCSTGGGVTRGNPAAST</sequence>
<accession>A0ABM3LU99</accession>
<proteinExistence type="predicted"/>
<reference evidence="3" key="1">
    <citation type="submission" date="2025-08" db="UniProtKB">
        <authorList>
            <consortium name="RefSeq"/>
        </authorList>
    </citation>
    <scope>IDENTIFICATION</scope>
</reference>
<keyword evidence="1" id="KW-0472">Membrane</keyword>